<dbReference type="Pfam" id="PF05834">
    <property type="entry name" value="Lycopene_cycl"/>
    <property type="match status" value="1"/>
</dbReference>
<gene>
    <name evidence="2" type="ORF">Clacol_007954</name>
</gene>
<dbReference type="EMBL" id="BPWL01000009">
    <property type="protein sequence ID" value="GJJ13698.1"/>
    <property type="molecule type" value="Genomic_DNA"/>
</dbReference>
<protein>
    <recommendedName>
        <fullName evidence="4">Glucose dehydrogenase</fullName>
    </recommendedName>
</protein>
<proteinExistence type="inferred from homology"/>
<dbReference type="Proteomes" id="UP001050691">
    <property type="component" value="Unassembled WGS sequence"/>
</dbReference>
<accession>A0AAV5AJN2</accession>
<keyword evidence="3" id="KW-1185">Reference proteome</keyword>
<dbReference type="GO" id="GO:0016491">
    <property type="term" value="F:oxidoreductase activity"/>
    <property type="evidence" value="ECO:0007669"/>
    <property type="project" value="TreeGrafter"/>
</dbReference>
<dbReference type="PANTHER" id="PTHR11552">
    <property type="entry name" value="GLUCOSE-METHANOL-CHOLINE GMC OXIDOREDUCTASE"/>
    <property type="match status" value="1"/>
</dbReference>
<dbReference type="InterPro" id="IPR036188">
    <property type="entry name" value="FAD/NAD-bd_sf"/>
</dbReference>
<dbReference type="GO" id="GO:0050660">
    <property type="term" value="F:flavin adenine dinucleotide binding"/>
    <property type="evidence" value="ECO:0007669"/>
    <property type="project" value="InterPro"/>
</dbReference>
<evidence type="ECO:0000256" key="1">
    <source>
        <dbReference type="ARBA" id="ARBA00010790"/>
    </source>
</evidence>
<dbReference type="AlphaFoldDB" id="A0AAV5AJN2"/>
<organism evidence="2 3">
    <name type="scientific">Clathrus columnatus</name>
    <dbReference type="NCBI Taxonomy" id="1419009"/>
    <lineage>
        <taxon>Eukaryota</taxon>
        <taxon>Fungi</taxon>
        <taxon>Dikarya</taxon>
        <taxon>Basidiomycota</taxon>
        <taxon>Agaricomycotina</taxon>
        <taxon>Agaricomycetes</taxon>
        <taxon>Phallomycetidae</taxon>
        <taxon>Phallales</taxon>
        <taxon>Clathraceae</taxon>
        <taxon>Clathrus</taxon>
    </lineage>
</organism>
<dbReference type="SUPFAM" id="SSF51905">
    <property type="entry name" value="FAD/NAD(P)-binding domain"/>
    <property type="match status" value="1"/>
</dbReference>
<sequence>MGVLQSKFLTNPEKFSTLVGHSQASTKIKEYDFVIIGGGTAGCVLASRLSENPEFTVLLIEAGKRFVNVIYEH</sequence>
<reference evidence="2" key="1">
    <citation type="submission" date="2021-10" db="EMBL/GenBank/DDBJ databases">
        <title>De novo Genome Assembly of Clathrus columnatus (Basidiomycota, Fungi) Using Illumina and Nanopore Sequence Data.</title>
        <authorList>
            <person name="Ogiso-Tanaka E."/>
            <person name="Itagaki H."/>
            <person name="Hosoya T."/>
            <person name="Hosaka K."/>
        </authorList>
    </citation>
    <scope>NUCLEOTIDE SEQUENCE</scope>
    <source>
        <strain evidence="2">MO-923</strain>
    </source>
</reference>
<dbReference type="InterPro" id="IPR012132">
    <property type="entry name" value="GMC_OxRdtase"/>
</dbReference>
<dbReference type="PANTHER" id="PTHR11552:SF147">
    <property type="entry name" value="CHOLINE DEHYDROGENASE, MITOCHONDRIAL"/>
    <property type="match status" value="1"/>
</dbReference>
<name>A0AAV5AJN2_9AGAM</name>
<comment type="caution">
    <text evidence="2">The sequence shown here is derived from an EMBL/GenBank/DDBJ whole genome shotgun (WGS) entry which is preliminary data.</text>
</comment>
<comment type="similarity">
    <text evidence="1">Belongs to the GMC oxidoreductase family.</text>
</comment>
<evidence type="ECO:0008006" key="4">
    <source>
        <dbReference type="Google" id="ProtNLM"/>
    </source>
</evidence>
<dbReference type="Gene3D" id="3.50.50.60">
    <property type="entry name" value="FAD/NAD(P)-binding domain"/>
    <property type="match status" value="1"/>
</dbReference>
<evidence type="ECO:0000313" key="2">
    <source>
        <dbReference type="EMBL" id="GJJ13698.1"/>
    </source>
</evidence>
<evidence type="ECO:0000313" key="3">
    <source>
        <dbReference type="Proteomes" id="UP001050691"/>
    </source>
</evidence>